<dbReference type="Pfam" id="PF00849">
    <property type="entry name" value="PseudoU_synth_2"/>
    <property type="match status" value="1"/>
</dbReference>
<dbReference type="Gene3D" id="1.25.40.20">
    <property type="entry name" value="Ankyrin repeat-containing domain"/>
    <property type="match status" value="1"/>
</dbReference>
<dbReference type="EMBL" id="CAJNNV010005638">
    <property type="protein sequence ID" value="CAE8592380.1"/>
    <property type="molecule type" value="Genomic_DNA"/>
</dbReference>
<dbReference type="FunFam" id="2.40.50.140:FF:000437">
    <property type="entry name" value="26S protease regulatory subunit, putative"/>
    <property type="match status" value="1"/>
</dbReference>
<feature type="non-terminal residue" evidence="5">
    <location>
        <position position="1511"/>
    </location>
</feature>
<feature type="compositionally biased region" description="Low complexity" evidence="2">
    <location>
        <begin position="100"/>
        <end position="114"/>
    </location>
</feature>
<evidence type="ECO:0000259" key="3">
    <source>
        <dbReference type="Pfam" id="PF00849"/>
    </source>
</evidence>
<feature type="domain" description="Proteasomal ATPase second OB" evidence="4">
    <location>
        <begin position="1436"/>
        <end position="1488"/>
    </location>
</feature>
<keyword evidence="1" id="KW-0040">ANK repeat</keyword>
<feature type="domain" description="Pseudouridine synthase RsuA/RluA-like" evidence="3">
    <location>
        <begin position="1015"/>
        <end position="1182"/>
    </location>
</feature>
<dbReference type="GO" id="GO:0035770">
    <property type="term" value="C:ribonucleoprotein granule"/>
    <property type="evidence" value="ECO:0007669"/>
    <property type="project" value="TreeGrafter"/>
</dbReference>
<dbReference type="Pfam" id="PF16450">
    <property type="entry name" value="Prot_ATP_ID_OB_C"/>
    <property type="match status" value="1"/>
</dbReference>
<dbReference type="SUPFAM" id="SSF55120">
    <property type="entry name" value="Pseudouridine synthase"/>
    <property type="match status" value="1"/>
</dbReference>
<comment type="caution">
    <text evidence="5">The sequence shown here is derived from an EMBL/GenBank/DDBJ whole genome shotgun (WGS) entry which is preliminary data.</text>
</comment>
<organism evidence="5 6">
    <name type="scientific">Polarella glacialis</name>
    <name type="common">Dinoflagellate</name>
    <dbReference type="NCBI Taxonomy" id="89957"/>
    <lineage>
        <taxon>Eukaryota</taxon>
        <taxon>Sar</taxon>
        <taxon>Alveolata</taxon>
        <taxon>Dinophyceae</taxon>
        <taxon>Suessiales</taxon>
        <taxon>Suessiaceae</taxon>
        <taxon>Polarella</taxon>
    </lineage>
</organism>
<feature type="region of interest" description="Disordered" evidence="2">
    <location>
        <begin position="1410"/>
        <end position="1431"/>
    </location>
</feature>
<dbReference type="Proteomes" id="UP000654075">
    <property type="component" value="Unassembled WGS sequence"/>
</dbReference>
<dbReference type="PROSITE" id="PS50088">
    <property type="entry name" value="ANK_REPEAT"/>
    <property type="match status" value="1"/>
</dbReference>
<dbReference type="GO" id="GO:0044528">
    <property type="term" value="P:regulation of mitochondrial mRNA stability"/>
    <property type="evidence" value="ECO:0007669"/>
    <property type="project" value="TreeGrafter"/>
</dbReference>
<evidence type="ECO:0000256" key="1">
    <source>
        <dbReference type="PROSITE-ProRule" id="PRU00023"/>
    </source>
</evidence>
<dbReference type="PROSITE" id="PS50297">
    <property type="entry name" value="ANK_REP_REGION"/>
    <property type="match status" value="1"/>
</dbReference>
<dbReference type="GO" id="GO:0003723">
    <property type="term" value="F:RNA binding"/>
    <property type="evidence" value="ECO:0007669"/>
    <property type="project" value="InterPro"/>
</dbReference>
<dbReference type="OrthoDB" id="430737at2759"/>
<proteinExistence type="predicted"/>
<name>A0A813E121_POLGL</name>
<dbReference type="GO" id="GO:0000963">
    <property type="term" value="P:mitochondrial RNA processing"/>
    <property type="evidence" value="ECO:0007669"/>
    <property type="project" value="TreeGrafter"/>
</dbReference>
<dbReference type="CDD" id="cd02869">
    <property type="entry name" value="PseudoU_synth_RluA_like"/>
    <property type="match status" value="1"/>
</dbReference>
<evidence type="ECO:0000313" key="6">
    <source>
        <dbReference type="Proteomes" id="UP000654075"/>
    </source>
</evidence>
<feature type="repeat" description="ANK" evidence="1">
    <location>
        <begin position="262"/>
        <end position="284"/>
    </location>
</feature>
<dbReference type="InterPro" id="IPR036770">
    <property type="entry name" value="Ankyrin_rpt-contain_sf"/>
</dbReference>
<dbReference type="SMART" id="SM00248">
    <property type="entry name" value="ANK"/>
    <property type="match status" value="2"/>
</dbReference>
<feature type="region of interest" description="Disordered" evidence="2">
    <location>
        <begin position="1330"/>
        <end position="1378"/>
    </location>
</feature>
<dbReference type="Pfam" id="PF12796">
    <property type="entry name" value="Ank_2"/>
    <property type="match status" value="1"/>
</dbReference>
<evidence type="ECO:0000313" key="5">
    <source>
        <dbReference type="EMBL" id="CAE8592380.1"/>
    </source>
</evidence>
<dbReference type="Gene3D" id="2.40.50.140">
    <property type="entry name" value="Nucleic acid-binding proteins"/>
    <property type="match status" value="1"/>
</dbReference>
<reference evidence="5" key="1">
    <citation type="submission" date="2021-02" db="EMBL/GenBank/DDBJ databases">
        <authorList>
            <person name="Dougan E. K."/>
            <person name="Rhodes N."/>
            <person name="Thang M."/>
            <person name="Chan C."/>
        </authorList>
    </citation>
    <scope>NUCLEOTIDE SEQUENCE</scope>
</reference>
<keyword evidence="6" id="KW-1185">Reference proteome</keyword>
<feature type="compositionally biased region" description="Basic residues" evidence="2">
    <location>
        <begin position="1359"/>
        <end position="1368"/>
    </location>
</feature>
<dbReference type="InterPro" id="IPR002110">
    <property type="entry name" value="Ankyrin_rpt"/>
</dbReference>
<dbReference type="InterPro" id="IPR032501">
    <property type="entry name" value="Prot_ATP_ID_OB_2nd"/>
</dbReference>
<feature type="region of interest" description="Disordered" evidence="2">
    <location>
        <begin position="578"/>
        <end position="600"/>
    </location>
</feature>
<dbReference type="InterPro" id="IPR050870">
    <property type="entry name" value="FAST_kinase"/>
</dbReference>
<protein>
    <submittedName>
        <fullName evidence="5">Uncharacterized protein</fullName>
    </submittedName>
</protein>
<dbReference type="InterPro" id="IPR012340">
    <property type="entry name" value="NA-bd_OB-fold"/>
</dbReference>
<dbReference type="InterPro" id="IPR020103">
    <property type="entry name" value="PsdUridine_synth_cat_dom_sf"/>
</dbReference>
<feature type="compositionally biased region" description="Basic and acidic residues" evidence="2">
    <location>
        <begin position="1410"/>
        <end position="1430"/>
    </location>
</feature>
<dbReference type="Gene3D" id="3.30.2350.10">
    <property type="entry name" value="Pseudouridine synthase"/>
    <property type="match status" value="1"/>
</dbReference>
<dbReference type="PANTHER" id="PTHR21228">
    <property type="entry name" value="FAST LEU-RICH DOMAIN-CONTAINING"/>
    <property type="match status" value="1"/>
</dbReference>
<dbReference type="PANTHER" id="PTHR21228:SF40">
    <property type="entry name" value="LD45607P"/>
    <property type="match status" value="1"/>
</dbReference>
<dbReference type="GO" id="GO:0005759">
    <property type="term" value="C:mitochondrial matrix"/>
    <property type="evidence" value="ECO:0007669"/>
    <property type="project" value="TreeGrafter"/>
</dbReference>
<feature type="region of interest" description="Disordered" evidence="2">
    <location>
        <begin position="88"/>
        <end position="115"/>
    </location>
</feature>
<accession>A0A813E121</accession>
<dbReference type="GO" id="GO:0009982">
    <property type="term" value="F:pseudouridine synthase activity"/>
    <property type="evidence" value="ECO:0007669"/>
    <property type="project" value="InterPro"/>
</dbReference>
<feature type="compositionally biased region" description="Polar residues" evidence="2">
    <location>
        <begin position="88"/>
        <end position="99"/>
    </location>
</feature>
<evidence type="ECO:0000259" key="4">
    <source>
        <dbReference type="Pfam" id="PF16450"/>
    </source>
</evidence>
<gene>
    <name evidence="5" type="ORF">PGLA1383_LOCUS11034</name>
</gene>
<sequence>MTNVQQTQLKALTELVLNHANWMTTVCQQLHEQNSIASSTLQALQAVQVELGSIKPVTNSWAWPITSQLETGLEAECTVDRPISSACVSTAPSAPRSTNSGCSSPSASFSAQTSRQTSADAETALPCSLPDPFLCATSTGIAGWSSTGTGMRLQLERSQAMPTRERSYNPGRFTIRPEESLLIPFSASLSLGRQQFFALLANGQEADIIAATKTADTQVLNSIDERQHMTALHFAACRGLTNVCRAILARADFCARSTTDYKGNTAMHVAVEFGHSEVCRVLLDADYLLAMVPNHAGLTPAEMCRSDPSICRKLEPPASLNQMSRSAHLSHGTHAGAGIRAGAAWCSCSVLVWPVCILAVMPLSSSAAAVLEAAMEEGARAWRRCAAGTQIVGRRASASASRSWSIQAPGAAKLQVEAQLAGLRSAGAVLDLFSKGADPVSCIWRLGKLGSAELLQVVGPGPGPFAELLQVLSRLAEAGSLEPRGLSNALMAAAYLDGTQHPGLPALRQVLADALALPHKAKAASPRDLASAAWALGRCKQNLPALWELAAEASTRAGAFGPMDLSQLIWALASVGGAGDDGSEDNGNNSNNSNKKEMREKASANGMLQALLQEVLAKMDGFLPRQLCNLAWAMARLGLQEDNNSTNNKLLSVLAQRATFFARHGQFTSQGLANLAWAYATLGELTHRKLFAEIAHAACRQVHDFKPQDVGNLAWAFGVFGATSCALPAQAPQETEVLFSALCDQALALGLSDFEPMHLAQLAWAMKVGGLIGPGGGFQTFVSALAREASRKLGRQEALGARPLANLLWALAIWEVEASTSAEEEEDVKYFFEAAARAFGLQLPFFSSQGLATVGWSFATRGANGPEENAFLQDLAAEAVRRRPAAFTLQELGNLLWSMAVLEVQVPELYESAGLHLLQELSLPVGQRSSCQSPASFLLDMTAIAWALDFAGFLSQDLRSVLRGALLEVGRALDAGHSLPQAGTLCLTTQGPAAGFADEEVSEPQVVLELADRLVLHKPCDWQVDQTTQEQLSGPSEAGKLSLFLQALLPARRWPVVADDGHRRGLLHRLDVPGSGLVLAAKSYEAYYDLQLQLNSGEVVRDYLALCHGWLPLAVPLAVSAQVAWRKESAGLPSQVPEAGGRPSNTRLEALAHATFKGCALSLVSLRIGTGRQHQIRVHTAHIGHPTVADGKYAGQAVFDSDLEWCPRNFLHRWHLAFFDAPPRSSRGSDDSRPQLSAYAELPHDLRRALERVSPSSSSAQNLRAKGPTAAATALRLWAGGIATSALEGRADWSPGVRESAPVYHLRAKRLGIAVVGAFALAALASPKADHRRCSPRNKKAAEEKKKEKKEPMAAPSHFGRKKIKKSKGSMNSSKLPPILPNAKCRLRMLKHDRIKDYLMMEEEFVREQDRLKPKEDKENDEKTKVDDLRGSPMDVGSLEEFIDETHCIVATAMGPEYYVNMMSFVDRDQLQPGASVLLHHKNLSIVGLLGDEVDPLVSVMKVDKAPLETY</sequence>
<dbReference type="GO" id="GO:0001522">
    <property type="term" value="P:pseudouridine synthesis"/>
    <property type="evidence" value="ECO:0007669"/>
    <property type="project" value="InterPro"/>
</dbReference>
<dbReference type="SUPFAM" id="SSF48403">
    <property type="entry name" value="Ankyrin repeat"/>
    <property type="match status" value="1"/>
</dbReference>
<evidence type="ECO:0000256" key="2">
    <source>
        <dbReference type="SAM" id="MobiDB-lite"/>
    </source>
</evidence>
<dbReference type="InterPro" id="IPR006145">
    <property type="entry name" value="PsdUridine_synth_RsuA/RluA"/>
</dbReference>
<feature type="compositionally biased region" description="Basic and acidic residues" evidence="2">
    <location>
        <begin position="1340"/>
        <end position="1352"/>
    </location>
</feature>